<dbReference type="EMBL" id="JACOGC010000009">
    <property type="protein sequence ID" value="MBC3886581.1"/>
    <property type="molecule type" value="Genomic_DNA"/>
</dbReference>
<name>A0ABR6YRR8_9BURK</name>
<dbReference type="Proteomes" id="UP000613113">
    <property type="component" value="Unassembled WGS sequence"/>
</dbReference>
<gene>
    <name evidence="1" type="ORF">H8K27_15750</name>
</gene>
<evidence type="ECO:0000313" key="2">
    <source>
        <dbReference type="Proteomes" id="UP000613113"/>
    </source>
</evidence>
<sequence>MAAPVAIQSCSPSHKAAKASHSGYNKTISPIAFFPASLPIMPIRPFQISSALLFAVSLLCQPVRAGDFEDGVSLYEQEEFSAAAEAFQAAASKGHADAQFNLGLMYLNGEGVPEDYRRARELFEQSAAQNNVRAQVNLARIYAKGKGVAPDYGKAVSWFKKAADQGYADAQYSLGVLYVTGNGVAPDYRKARELFQQAADQHNASAQYQLGLMYFKGRGVAVNLVEAYKWLLLAEDYDDAAVYRSYVARSMSAEQISEATTRAKEWTASGQ</sequence>
<accession>A0ABR6YRR8</accession>
<reference evidence="1 2" key="1">
    <citation type="submission" date="2020-08" db="EMBL/GenBank/DDBJ databases">
        <title>Novel species isolated from subtropical streams in China.</title>
        <authorList>
            <person name="Lu H."/>
        </authorList>
    </citation>
    <scope>NUCLEOTIDE SEQUENCE [LARGE SCALE GENOMIC DNA]</scope>
    <source>
        <strain evidence="1 2">FT31W</strain>
    </source>
</reference>
<comment type="caution">
    <text evidence="1">The sequence shown here is derived from an EMBL/GenBank/DDBJ whole genome shotgun (WGS) entry which is preliminary data.</text>
</comment>
<organism evidence="1 2">
    <name type="scientific">Undibacterium griseum</name>
    <dbReference type="NCBI Taxonomy" id="2762295"/>
    <lineage>
        <taxon>Bacteria</taxon>
        <taxon>Pseudomonadati</taxon>
        <taxon>Pseudomonadota</taxon>
        <taxon>Betaproteobacteria</taxon>
        <taxon>Burkholderiales</taxon>
        <taxon>Oxalobacteraceae</taxon>
        <taxon>Undibacterium</taxon>
    </lineage>
</organism>
<dbReference type="Pfam" id="PF08238">
    <property type="entry name" value="Sel1"/>
    <property type="match status" value="4"/>
</dbReference>
<keyword evidence="2" id="KW-1185">Reference proteome</keyword>
<dbReference type="SUPFAM" id="SSF81901">
    <property type="entry name" value="HCP-like"/>
    <property type="match status" value="1"/>
</dbReference>
<dbReference type="Gene3D" id="1.25.40.10">
    <property type="entry name" value="Tetratricopeptide repeat domain"/>
    <property type="match status" value="2"/>
</dbReference>
<dbReference type="PANTHER" id="PTHR11102">
    <property type="entry name" value="SEL-1-LIKE PROTEIN"/>
    <property type="match status" value="1"/>
</dbReference>
<protein>
    <submittedName>
        <fullName evidence="1">Sel1 repeat family protein</fullName>
    </submittedName>
</protein>
<dbReference type="InterPro" id="IPR006597">
    <property type="entry name" value="Sel1-like"/>
</dbReference>
<dbReference type="PANTHER" id="PTHR11102:SF160">
    <property type="entry name" value="ERAD-ASSOCIATED E3 UBIQUITIN-PROTEIN LIGASE COMPONENT HRD3"/>
    <property type="match status" value="1"/>
</dbReference>
<evidence type="ECO:0000313" key="1">
    <source>
        <dbReference type="EMBL" id="MBC3886581.1"/>
    </source>
</evidence>
<dbReference type="InterPro" id="IPR011990">
    <property type="entry name" value="TPR-like_helical_dom_sf"/>
</dbReference>
<dbReference type="RefSeq" id="WP_186864131.1">
    <property type="nucleotide sequence ID" value="NZ_JACOGC010000009.1"/>
</dbReference>
<proteinExistence type="predicted"/>
<dbReference type="SMART" id="SM00671">
    <property type="entry name" value="SEL1"/>
    <property type="match status" value="4"/>
</dbReference>
<dbReference type="InterPro" id="IPR050767">
    <property type="entry name" value="Sel1_AlgK"/>
</dbReference>